<dbReference type="InterPro" id="IPR049331">
    <property type="entry name" value="Top1B_N_bact"/>
</dbReference>
<dbReference type="EMBL" id="JBIHMM010000002">
    <property type="protein sequence ID" value="MFH0254133.1"/>
    <property type="molecule type" value="Genomic_DNA"/>
</dbReference>
<dbReference type="Proteomes" id="UP001607157">
    <property type="component" value="Unassembled WGS sequence"/>
</dbReference>
<keyword evidence="4" id="KW-0799">Topoisomerase</keyword>
<evidence type="ECO:0000256" key="5">
    <source>
        <dbReference type="ARBA" id="ARBA00023125"/>
    </source>
</evidence>
<dbReference type="InterPro" id="IPR011010">
    <property type="entry name" value="DNA_brk_join_enz"/>
</dbReference>
<dbReference type="PROSITE" id="PS52038">
    <property type="entry name" value="TOPO_IB_2"/>
    <property type="match status" value="1"/>
</dbReference>
<accession>A0ABW7I7X9</accession>
<dbReference type="SUPFAM" id="SSF56349">
    <property type="entry name" value="DNA breaking-rejoining enzymes"/>
    <property type="match status" value="1"/>
</dbReference>
<keyword evidence="5" id="KW-0238">DNA-binding</keyword>
<evidence type="ECO:0000256" key="1">
    <source>
        <dbReference type="ARBA" id="ARBA00000213"/>
    </source>
</evidence>
<keyword evidence="10" id="KW-1185">Reference proteome</keyword>
<gene>
    <name evidence="9" type="ORF">ACGRVM_09520</name>
</gene>
<protein>
    <recommendedName>
        <fullName evidence="3">DNA topoisomerase</fullName>
        <ecNumber evidence="3">5.6.2.1</ecNumber>
    </recommendedName>
</protein>
<comment type="caution">
    <text evidence="9">The sequence shown here is derived from an EMBL/GenBank/DDBJ whole genome shotgun (WGS) entry which is preliminary data.</text>
</comment>
<evidence type="ECO:0000256" key="6">
    <source>
        <dbReference type="ARBA" id="ARBA00023235"/>
    </source>
</evidence>
<dbReference type="PRINTS" id="PR00416">
    <property type="entry name" value="EUTPISMRASEI"/>
</dbReference>
<dbReference type="Pfam" id="PF21338">
    <property type="entry name" value="Top1B_N_bact"/>
    <property type="match status" value="1"/>
</dbReference>
<dbReference type="Gene3D" id="1.10.132.120">
    <property type="match status" value="1"/>
</dbReference>
<evidence type="ECO:0000259" key="8">
    <source>
        <dbReference type="Pfam" id="PF21338"/>
    </source>
</evidence>
<evidence type="ECO:0000256" key="2">
    <source>
        <dbReference type="ARBA" id="ARBA00006645"/>
    </source>
</evidence>
<dbReference type="RefSeq" id="WP_377170495.1">
    <property type="nucleotide sequence ID" value="NZ_JBHTJC010000002.1"/>
</dbReference>
<organism evidence="9 10">
    <name type="scientific">Roseovarius aquimarinus</name>
    <dbReference type="NCBI Taxonomy" id="1229156"/>
    <lineage>
        <taxon>Bacteria</taxon>
        <taxon>Pseudomonadati</taxon>
        <taxon>Pseudomonadota</taxon>
        <taxon>Alphaproteobacteria</taxon>
        <taxon>Rhodobacterales</taxon>
        <taxon>Roseobacteraceae</taxon>
        <taxon>Roseovarius</taxon>
    </lineage>
</organism>
<dbReference type="Gene3D" id="3.90.15.10">
    <property type="entry name" value="Topoisomerase I, Chain A, domain 3"/>
    <property type="match status" value="1"/>
</dbReference>
<evidence type="ECO:0000256" key="4">
    <source>
        <dbReference type="ARBA" id="ARBA00023029"/>
    </source>
</evidence>
<comment type="similarity">
    <text evidence="2">Belongs to the type IB topoisomerase family.</text>
</comment>
<dbReference type="InterPro" id="IPR035447">
    <property type="entry name" value="DNA_topo_I_N_sf"/>
</dbReference>
<evidence type="ECO:0000259" key="7">
    <source>
        <dbReference type="Pfam" id="PF01028"/>
    </source>
</evidence>
<feature type="domain" description="DNA topoisomerase I catalytic core eukaryotic-type" evidence="7">
    <location>
        <begin position="92"/>
        <end position="253"/>
    </location>
</feature>
<dbReference type="InterPro" id="IPR014711">
    <property type="entry name" value="TopoI_cat_a-hlx-sub_euk"/>
</dbReference>
<dbReference type="Gene3D" id="3.30.66.10">
    <property type="entry name" value="DNA topoisomerase I domain"/>
    <property type="match status" value="1"/>
</dbReference>
<dbReference type="Pfam" id="PF01028">
    <property type="entry name" value="Topoisom_I"/>
    <property type="match status" value="1"/>
</dbReference>
<dbReference type="InterPro" id="IPR001631">
    <property type="entry name" value="TopoI"/>
</dbReference>
<keyword evidence="6" id="KW-0413">Isomerase</keyword>
<proteinExistence type="inferred from homology"/>
<evidence type="ECO:0000313" key="9">
    <source>
        <dbReference type="EMBL" id="MFH0254133.1"/>
    </source>
</evidence>
<feature type="domain" description="DNA topoisomerase IB N-terminal" evidence="8">
    <location>
        <begin position="26"/>
        <end position="74"/>
    </location>
</feature>
<evidence type="ECO:0000256" key="3">
    <source>
        <dbReference type="ARBA" id="ARBA00012891"/>
    </source>
</evidence>
<reference evidence="9 10" key="1">
    <citation type="submission" date="2024-10" db="EMBL/GenBank/DDBJ databases">
        <authorList>
            <person name="Yang X.-N."/>
        </authorList>
    </citation>
    <scope>NUCLEOTIDE SEQUENCE [LARGE SCALE GENOMIC DNA]</scope>
    <source>
        <strain evidence="9 10">CAU 1059</strain>
    </source>
</reference>
<dbReference type="SUPFAM" id="SSF55869">
    <property type="entry name" value="DNA topoisomerase I domain"/>
    <property type="match status" value="1"/>
</dbReference>
<sequence>MPDLPPNLRYYPDDRPGIRRRRCGRGFTYLGTDGTRIDAAAERARLKALAVPPAWEDVWISPLRNGHLVATGQDTKARKQYRYHPDWTALRAAMKFAHLPEFAAALPAIRRRIRRDLAEEAGEEAFAVAAAAAMIDRLSLRVGSPEYTRSNGTHGVLTLRGRHVRLTDGRLDISYKGKGGKRVRRQLADSRLMKALERIRDLPGAELLTWLDDEGAPRRVTSERLNAYLAEAGGIEGLTAKTFRTWSGSVAAFEVALGTPRPTIKAMAEAASERLHNTPAIARSSYIHPEILSLAKTERPLPAPSGRRDLSVSEQRLEAFLAERT</sequence>
<comment type="catalytic activity">
    <reaction evidence="1">
        <text>ATP-independent breakage of single-stranded DNA, followed by passage and rejoining.</text>
        <dbReference type="EC" id="5.6.2.1"/>
    </reaction>
</comment>
<dbReference type="EC" id="5.6.2.1" evidence="3"/>
<evidence type="ECO:0000313" key="10">
    <source>
        <dbReference type="Proteomes" id="UP001607157"/>
    </source>
</evidence>
<name>A0ABW7I7X9_9RHOB</name>
<dbReference type="InterPro" id="IPR013500">
    <property type="entry name" value="TopoI_cat_euk"/>
</dbReference>